<gene>
    <name evidence="1" type="ORF">A2872_04000</name>
</gene>
<dbReference type="STRING" id="1798377.A2872_04000"/>
<dbReference type="EMBL" id="MFJG01000013">
    <property type="protein sequence ID" value="OGG07163.1"/>
    <property type="molecule type" value="Genomic_DNA"/>
</dbReference>
<evidence type="ECO:0008006" key="3">
    <source>
        <dbReference type="Google" id="ProtNLM"/>
    </source>
</evidence>
<protein>
    <recommendedName>
        <fullName evidence="3">Alpha/beta hydrolase</fullName>
    </recommendedName>
</protein>
<evidence type="ECO:0000313" key="2">
    <source>
        <dbReference type="Proteomes" id="UP000178681"/>
    </source>
</evidence>
<dbReference type="AlphaFoldDB" id="A0A1F5Z467"/>
<dbReference type="Gene3D" id="3.40.50.1820">
    <property type="entry name" value="alpha/beta hydrolase"/>
    <property type="match status" value="1"/>
</dbReference>
<accession>A0A1F5Z467</accession>
<sequence>MRNVIQYAGKNVWLTVADKLHNQVAQRKVINRAETPEHYLGYVEPKKTPIILIHGYNAPWQKFGIVGDHVSLLGHPVHVIKNLGRNLIDVPSSAKKVRDHVDMADIKNAVIIAHSKGCLIGKYMLINFNKDNRIIGMVALAGPFNGTAVAKLLPFNNVKELDIDSDLVISLIRSKEVNSRIISVYPKHDDTIWAEKGSYLDGALDNIVLNIRGHDNTIFNKESLKVITESVERLSKLFAE</sequence>
<organism evidence="1 2">
    <name type="scientific">Candidatus Gottesmanbacteria bacterium RIFCSPHIGHO2_01_FULL_42_12</name>
    <dbReference type="NCBI Taxonomy" id="1798377"/>
    <lineage>
        <taxon>Bacteria</taxon>
        <taxon>Candidatus Gottesmaniibacteriota</taxon>
    </lineage>
</organism>
<dbReference type="InterPro" id="IPR029058">
    <property type="entry name" value="AB_hydrolase_fold"/>
</dbReference>
<evidence type="ECO:0000313" key="1">
    <source>
        <dbReference type="EMBL" id="OGG07163.1"/>
    </source>
</evidence>
<dbReference type="SUPFAM" id="SSF53474">
    <property type="entry name" value="alpha/beta-Hydrolases"/>
    <property type="match status" value="1"/>
</dbReference>
<dbReference type="Proteomes" id="UP000178681">
    <property type="component" value="Unassembled WGS sequence"/>
</dbReference>
<reference evidence="1 2" key="1">
    <citation type="journal article" date="2016" name="Nat. Commun.">
        <title>Thousands of microbial genomes shed light on interconnected biogeochemical processes in an aquifer system.</title>
        <authorList>
            <person name="Anantharaman K."/>
            <person name="Brown C.T."/>
            <person name="Hug L.A."/>
            <person name="Sharon I."/>
            <person name="Castelle C.J."/>
            <person name="Probst A.J."/>
            <person name="Thomas B.C."/>
            <person name="Singh A."/>
            <person name="Wilkins M.J."/>
            <person name="Karaoz U."/>
            <person name="Brodie E.L."/>
            <person name="Williams K.H."/>
            <person name="Hubbard S.S."/>
            <person name="Banfield J.F."/>
        </authorList>
    </citation>
    <scope>NUCLEOTIDE SEQUENCE [LARGE SCALE GENOMIC DNA]</scope>
</reference>
<proteinExistence type="predicted"/>
<comment type="caution">
    <text evidence="1">The sequence shown here is derived from an EMBL/GenBank/DDBJ whole genome shotgun (WGS) entry which is preliminary data.</text>
</comment>
<name>A0A1F5Z467_9BACT</name>